<evidence type="ECO:0000256" key="1">
    <source>
        <dbReference type="SAM" id="MobiDB-lite"/>
    </source>
</evidence>
<feature type="compositionally biased region" description="Basic and acidic residues" evidence="1">
    <location>
        <begin position="82"/>
        <end position="106"/>
    </location>
</feature>
<keyword evidence="2" id="KW-0732">Signal</keyword>
<organism evidence="3 4">
    <name type="scientific">Kaistella yananensis</name>
    <dbReference type="NCBI Taxonomy" id="2989820"/>
    <lineage>
        <taxon>Bacteria</taxon>
        <taxon>Pseudomonadati</taxon>
        <taxon>Bacteroidota</taxon>
        <taxon>Flavobacteriia</taxon>
        <taxon>Flavobacteriales</taxon>
        <taxon>Weeksellaceae</taxon>
        <taxon>Chryseobacterium group</taxon>
        <taxon>Kaistella</taxon>
    </lineage>
</organism>
<dbReference type="Proteomes" id="UP001209107">
    <property type="component" value="Unassembled WGS sequence"/>
</dbReference>
<evidence type="ECO:0008006" key="5">
    <source>
        <dbReference type="Google" id="ProtNLM"/>
    </source>
</evidence>
<keyword evidence="4" id="KW-1185">Reference proteome</keyword>
<name>A0ABT3JLQ2_9FLAO</name>
<proteinExistence type="predicted"/>
<reference evidence="3 4" key="1">
    <citation type="submission" date="2022-10" db="EMBL/GenBank/DDBJ databases">
        <title>Kaistella sp. BT-6-1-3.</title>
        <authorList>
            <person name="Ai J."/>
            <person name="Deng Z."/>
        </authorList>
    </citation>
    <scope>NUCLEOTIDE SEQUENCE [LARGE SCALE GENOMIC DNA]</scope>
    <source>
        <strain evidence="3 4">BT6-1-3</strain>
    </source>
</reference>
<feature type="compositionally biased region" description="Polar residues" evidence="1">
    <location>
        <begin position="111"/>
        <end position="126"/>
    </location>
</feature>
<comment type="caution">
    <text evidence="3">The sequence shown here is derived from an EMBL/GenBank/DDBJ whole genome shotgun (WGS) entry which is preliminary data.</text>
</comment>
<dbReference type="RefSeq" id="WP_265143888.1">
    <property type="nucleotide sequence ID" value="NZ_JAPCHZ010000002.1"/>
</dbReference>
<evidence type="ECO:0000313" key="3">
    <source>
        <dbReference type="EMBL" id="MCW4451714.1"/>
    </source>
</evidence>
<protein>
    <recommendedName>
        <fullName evidence="5">Lipoprotein</fullName>
    </recommendedName>
</protein>
<dbReference type="EMBL" id="JAPCHZ010000002">
    <property type="protein sequence ID" value="MCW4451714.1"/>
    <property type="molecule type" value="Genomic_DNA"/>
</dbReference>
<dbReference type="PROSITE" id="PS51257">
    <property type="entry name" value="PROKAR_LIPOPROTEIN"/>
    <property type="match status" value="1"/>
</dbReference>
<sequence length="126" mass="14118">MKSFILSVFFLSLFSCGKEAVQTVPVEKEIVTVPYDTTAVDSFSVGATSVDVARRIKISSLKYQDSLKKTALKLEEEKLLNEAKEEKEKAENKLAEEKKKLDAEKAKRQKQNAPTENLPSETPNQP</sequence>
<feature type="chain" id="PRO_5045996521" description="Lipoprotein" evidence="2">
    <location>
        <begin position="21"/>
        <end position="126"/>
    </location>
</feature>
<gene>
    <name evidence="3" type="ORF">OK344_05770</name>
</gene>
<feature type="signal peptide" evidence="2">
    <location>
        <begin position="1"/>
        <end position="20"/>
    </location>
</feature>
<accession>A0ABT3JLQ2</accession>
<feature type="region of interest" description="Disordered" evidence="1">
    <location>
        <begin position="82"/>
        <end position="126"/>
    </location>
</feature>
<evidence type="ECO:0000256" key="2">
    <source>
        <dbReference type="SAM" id="SignalP"/>
    </source>
</evidence>
<evidence type="ECO:0000313" key="4">
    <source>
        <dbReference type="Proteomes" id="UP001209107"/>
    </source>
</evidence>